<keyword evidence="1" id="KW-1133">Transmembrane helix</keyword>
<feature type="domain" description="C2H2-type" evidence="2">
    <location>
        <begin position="4"/>
        <end position="24"/>
    </location>
</feature>
<evidence type="ECO:0000256" key="1">
    <source>
        <dbReference type="SAM" id="Phobius"/>
    </source>
</evidence>
<dbReference type="PANTHER" id="PTHR31912">
    <property type="entry name" value="IP13529P"/>
    <property type="match status" value="1"/>
</dbReference>
<evidence type="ECO:0000313" key="4">
    <source>
        <dbReference type="Proteomes" id="UP000499080"/>
    </source>
</evidence>
<dbReference type="PROSITE" id="PS00028">
    <property type="entry name" value="ZINC_FINGER_C2H2_1"/>
    <property type="match status" value="1"/>
</dbReference>
<dbReference type="AlphaFoldDB" id="A0A4Y2B694"/>
<gene>
    <name evidence="3" type="ORF">AVEN_127685_1</name>
</gene>
<keyword evidence="1" id="KW-0472">Membrane</keyword>
<dbReference type="OrthoDB" id="6724855at2759"/>
<keyword evidence="4" id="KW-1185">Reference proteome</keyword>
<sequence length="815" mass="94700">MPKCFKCFLHFNDLKCFRTHIRHHGIEKSNAVYCVEDSCTNKKFSNLSSFIRHFNTYHETLNTQIPSSELKNLRRSSDETNKEENVLPGFEGNKHFGDTSLDTHKTDIENLREAFNVFISKLYKNPRIPRKEVQGIVENSQFLVQMIYSTLNPLIAQLKEKPQNIEYITELSNIISYLQHPFQGLHSEYSRIKTFESEGTFIAPETCVIGEHLVSSSSSTHSVRPNELTAQFIPLRAMLKTLLEQPNVLHKIFDFHAYIQRNSNVLINLMSGKAWEKHSNISGKYIFPLFLYSDDFECGNALGSHSGLHKVTALYVSLPFIPPEYFSNLNNILVVYLHHSADRKVIDNKNLYSRVVEEFKFLYEEGISINTSEYCGQLFFALSLIIGDNLSVHQITGFVEGFMSTYPCRMCKIPRTEMVTLCRENVSLRRNVEGYEIDLSMQNASLTGVKEPCIWNEVSSFHCCENVGVDIMHDIFEGCCIYDLSIILNFFVKHKYFDLNFLNNRIKFFDYGLIDKSSKPPLLKIEKGNVNLKMSASEMMIFTKYLGFLIADLIPESDPVWELYIILRKIIDIIMSPYVSREHLNLLNSLIEEHHKLYLNWSVDKKLKNKHHHMIHYSWMLERFGPLIYLWSMRNEGKHRIGKSISTSISSRKNLTYSIATRMQLAFHSLLKSKTFLNEKFESDTPVRISCEDFDLFGFNLKTILPQDILEIERVSWINYNGIVYRENMVLVLDTKDFLPVFGLIKCIIIYQTIIAFLYCPLETYYFNEHYYGYLVSLASDSLAFVKLTNLPHFFPTVINTVSTGEQYVTYRYGL</sequence>
<keyword evidence="1" id="KW-0812">Transmembrane</keyword>
<organism evidence="3 4">
    <name type="scientific">Araneus ventricosus</name>
    <name type="common">Orbweaver spider</name>
    <name type="synonym">Epeira ventricosa</name>
    <dbReference type="NCBI Taxonomy" id="182803"/>
    <lineage>
        <taxon>Eukaryota</taxon>
        <taxon>Metazoa</taxon>
        <taxon>Ecdysozoa</taxon>
        <taxon>Arthropoda</taxon>
        <taxon>Chelicerata</taxon>
        <taxon>Arachnida</taxon>
        <taxon>Araneae</taxon>
        <taxon>Araneomorphae</taxon>
        <taxon>Entelegynae</taxon>
        <taxon>Araneoidea</taxon>
        <taxon>Araneidae</taxon>
        <taxon>Araneus</taxon>
    </lineage>
</organism>
<feature type="transmembrane region" description="Helical" evidence="1">
    <location>
        <begin position="738"/>
        <end position="760"/>
    </location>
</feature>
<reference evidence="3 4" key="1">
    <citation type="journal article" date="2019" name="Sci. Rep.">
        <title>Orb-weaving spider Araneus ventricosus genome elucidates the spidroin gene catalogue.</title>
        <authorList>
            <person name="Kono N."/>
            <person name="Nakamura H."/>
            <person name="Ohtoshi R."/>
            <person name="Moran D.A.P."/>
            <person name="Shinohara A."/>
            <person name="Yoshida Y."/>
            <person name="Fujiwara M."/>
            <person name="Mori M."/>
            <person name="Tomita M."/>
            <person name="Arakawa K."/>
        </authorList>
    </citation>
    <scope>NUCLEOTIDE SEQUENCE [LARGE SCALE GENOMIC DNA]</scope>
</reference>
<dbReference type="Proteomes" id="UP000499080">
    <property type="component" value="Unassembled WGS sequence"/>
</dbReference>
<protein>
    <recommendedName>
        <fullName evidence="2">C2H2-type domain-containing protein</fullName>
    </recommendedName>
</protein>
<dbReference type="InterPro" id="IPR013087">
    <property type="entry name" value="Znf_C2H2_type"/>
</dbReference>
<evidence type="ECO:0000259" key="2">
    <source>
        <dbReference type="PROSITE" id="PS00028"/>
    </source>
</evidence>
<accession>A0A4Y2B694</accession>
<proteinExistence type="predicted"/>
<name>A0A4Y2B694_ARAVE</name>
<dbReference type="PANTHER" id="PTHR31912:SF34">
    <property type="entry name" value="NOTOCHORD-RELATED PROTEIN"/>
    <property type="match status" value="1"/>
</dbReference>
<evidence type="ECO:0000313" key="3">
    <source>
        <dbReference type="EMBL" id="GBL87543.1"/>
    </source>
</evidence>
<dbReference type="EMBL" id="BGPR01082536">
    <property type="protein sequence ID" value="GBL87543.1"/>
    <property type="molecule type" value="Genomic_DNA"/>
</dbReference>
<comment type="caution">
    <text evidence="3">The sequence shown here is derived from an EMBL/GenBank/DDBJ whole genome shotgun (WGS) entry which is preliminary data.</text>
</comment>